<sequence>MSLDGSSVWTGRGGSRVLGAKTCIGRPGHVLLTTSDQVVLLNTSKLSAATLHSWEFRADSNQALSVPAVKDPNHDVFYGIRGKAKTELIRWSTATERLSALKGEKLPHGATAHLLVDSNLSGCIAVGSTGAVTVASDSVYSVLKGQAGATAIWSHLSSDATQQLHLIVVLSIDGHYDILTMTLAQEHDKALLAVTSSSRREVQPPSVSSRLTTCVFQEPSTLSLFWSCGAWQAVDTRLQSDVRSVASLTVQPEAKRRKLDDAGSSTVRPFAAAALSSKSLVVASSTSLQVWNSQYAVEMASRTLEDSSAGKFLDVLALPRSGASTVALVFEQAVQVAAIDVAASTLASVLGKGNSSTPSLALSTFLPSNPVEASVVVNQLELQTWQSTLMGGNDEQLTVLNALTTPSETPTREKFAKTFYNYIYFKSKKKIRAVLSPQFVVQVASRCVTSPELLLWPELSILIRSNHLCSRSIPSLVPTIMAHKQYGVLHECLVHLADVDEALSIRICKFVLRQASPVAVEAFRTQHAEAAAKVTTPAEFVEHFLRLVVALPRADVFLQNAMQALKASEVMALLACLKKWYTNDAADTHIVEWIGLLIDVHYTTLVLESDEQTYIPSTLRQLQTLVAKHVDACQHMADVHGELDQFLSSNLPKTGALPDYSVESLLL</sequence>
<comment type="caution">
    <text evidence="1">The sequence shown here is derived from an EMBL/GenBank/DDBJ whole genome shotgun (WGS) entry which is preliminary data.</text>
</comment>
<name>A0A6G0WMU8_9STRA</name>
<organism evidence="1 2">
    <name type="scientific">Aphanomyces euteiches</name>
    <dbReference type="NCBI Taxonomy" id="100861"/>
    <lineage>
        <taxon>Eukaryota</taxon>
        <taxon>Sar</taxon>
        <taxon>Stramenopiles</taxon>
        <taxon>Oomycota</taxon>
        <taxon>Saprolegniomycetes</taxon>
        <taxon>Saprolegniales</taxon>
        <taxon>Verrucalvaceae</taxon>
        <taxon>Aphanomyces</taxon>
    </lineage>
</organism>
<dbReference type="VEuPathDB" id="FungiDB:AeMF1_002589"/>
<dbReference type="Proteomes" id="UP000481153">
    <property type="component" value="Unassembled WGS sequence"/>
</dbReference>
<dbReference type="PANTHER" id="PTHR15633:SF2">
    <property type="entry name" value="NUCLEOLAR PROTEIN 11"/>
    <property type="match status" value="1"/>
</dbReference>
<dbReference type="GO" id="GO:0005730">
    <property type="term" value="C:nucleolus"/>
    <property type="evidence" value="ECO:0007669"/>
    <property type="project" value="TreeGrafter"/>
</dbReference>
<accession>A0A6G0WMU8</accession>
<gene>
    <name evidence="1" type="ORF">Ae201684_013635</name>
</gene>
<dbReference type="InterPro" id="IPR042859">
    <property type="entry name" value="NOL11"/>
</dbReference>
<dbReference type="PANTHER" id="PTHR15633">
    <property type="entry name" value="NUCLEOLAR PROTEIN 11"/>
    <property type="match status" value="1"/>
</dbReference>
<dbReference type="GO" id="GO:0030490">
    <property type="term" value="P:maturation of SSU-rRNA"/>
    <property type="evidence" value="ECO:0007669"/>
    <property type="project" value="InterPro"/>
</dbReference>
<reference evidence="1 2" key="1">
    <citation type="submission" date="2019-07" db="EMBL/GenBank/DDBJ databases">
        <title>Genomics analysis of Aphanomyces spp. identifies a new class of oomycete effector associated with host adaptation.</title>
        <authorList>
            <person name="Gaulin E."/>
        </authorList>
    </citation>
    <scope>NUCLEOTIDE SEQUENCE [LARGE SCALE GENOMIC DNA]</scope>
    <source>
        <strain evidence="1 2">ATCC 201684</strain>
    </source>
</reference>
<evidence type="ECO:0000313" key="1">
    <source>
        <dbReference type="EMBL" id="KAF0728677.1"/>
    </source>
</evidence>
<keyword evidence="2" id="KW-1185">Reference proteome</keyword>
<dbReference type="EMBL" id="VJMJ01000175">
    <property type="protein sequence ID" value="KAF0728677.1"/>
    <property type="molecule type" value="Genomic_DNA"/>
</dbReference>
<dbReference type="GO" id="GO:0003723">
    <property type="term" value="F:RNA binding"/>
    <property type="evidence" value="ECO:0007669"/>
    <property type="project" value="TreeGrafter"/>
</dbReference>
<protein>
    <submittedName>
        <fullName evidence="1">Uncharacterized protein</fullName>
    </submittedName>
</protein>
<dbReference type="AlphaFoldDB" id="A0A6G0WMU8"/>
<evidence type="ECO:0000313" key="2">
    <source>
        <dbReference type="Proteomes" id="UP000481153"/>
    </source>
</evidence>
<proteinExistence type="predicted"/>